<organism evidence="2 3">
    <name type="scientific">Puccinia graminis f. sp. tritici</name>
    <dbReference type="NCBI Taxonomy" id="56615"/>
    <lineage>
        <taxon>Eukaryota</taxon>
        <taxon>Fungi</taxon>
        <taxon>Dikarya</taxon>
        <taxon>Basidiomycota</taxon>
        <taxon>Pucciniomycotina</taxon>
        <taxon>Pucciniomycetes</taxon>
        <taxon>Pucciniales</taxon>
        <taxon>Pucciniaceae</taxon>
        <taxon>Puccinia</taxon>
    </lineage>
</organism>
<name>A0A5B0PQE2_PUCGR</name>
<feature type="region of interest" description="Disordered" evidence="1">
    <location>
        <begin position="1"/>
        <end position="35"/>
    </location>
</feature>
<dbReference type="EMBL" id="VSWC01000042">
    <property type="protein sequence ID" value="KAA1103491.1"/>
    <property type="molecule type" value="Genomic_DNA"/>
</dbReference>
<gene>
    <name evidence="2" type="ORF">PGT21_019492</name>
</gene>
<feature type="region of interest" description="Disordered" evidence="1">
    <location>
        <begin position="127"/>
        <end position="157"/>
    </location>
</feature>
<comment type="caution">
    <text evidence="2">The sequence shown here is derived from an EMBL/GenBank/DDBJ whole genome shotgun (WGS) entry which is preliminary data.</text>
</comment>
<reference evidence="2 3" key="1">
    <citation type="submission" date="2019-05" db="EMBL/GenBank/DDBJ databases">
        <title>Emergence of the Ug99 lineage of the wheat stem rust pathogen through somatic hybridization.</title>
        <authorList>
            <person name="Li F."/>
            <person name="Upadhyaya N.M."/>
            <person name="Sperschneider J."/>
            <person name="Matny O."/>
            <person name="Nguyen-Phuc H."/>
            <person name="Mago R."/>
            <person name="Raley C."/>
            <person name="Miller M.E."/>
            <person name="Silverstein K.A.T."/>
            <person name="Henningsen E."/>
            <person name="Hirsch C.D."/>
            <person name="Visser B."/>
            <person name="Pretorius Z.A."/>
            <person name="Steffenson B.J."/>
            <person name="Schwessinger B."/>
            <person name="Dodds P.N."/>
            <person name="Figueroa M."/>
        </authorList>
    </citation>
    <scope>NUCLEOTIDE SEQUENCE [LARGE SCALE GENOMIC DNA]</scope>
    <source>
        <strain evidence="2">21-0</strain>
    </source>
</reference>
<feature type="compositionally biased region" description="Basic and acidic residues" evidence="1">
    <location>
        <begin position="1"/>
        <end position="32"/>
    </location>
</feature>
<keyword evidence="3" id="KW-1185">Reference proteome</keyword>
<protein>
    <submittedName>
        <fullName evidence="2">Uncharacterized protein</fullName>
    </submittedName>
</protein>
<dbReference type="AlphaFoldDB" id="A0A5B0PQE2"/>
<accession>A0A5B0PQE2</accession>
<evidence type="ECO:0000313" key="2">
    <source>
        <dbReference type="EMBL" id="KAA1103491.1"/>
    </source>
</evidence>
<evidence type="ECO:0000256" key="1">
    <source>
        <dbReference type="SAM" id="MobiDB-lite"/>
    </source>
</evidence>
<proteinExistence type="predicted"/>
<sequence length="180" mass="20813">MTTIRRKEAQTTVENSERLQEDQTPNTEKDSAMDVDELDPECLVAIQKRPSTPEIRVLSKEDQIKLRVKEHVGLWKQCQVASRERPTARLRALLTTAQESQKALQKLIDNEEIESYVKGWNPWDEKKIHFPPPPKKQVMKFKRNDSGKRQSSTSTNFADPVKWKRVADLLQTASGLYQNL</sequence>
<dbReference type="Proteomes" id="UP000324748">
    <property type="component" value="Unassembled WGS sequence"/>
</dbReference>
<evidence type="ECO:0000313" key="3">
    <source>
        <dbReference type="Proteomes" id="UP000324748"/>
    </source>
</evidence>
<dbReference type="OrthoDB" id="2508363at2759"/>